<protein>
    <recommendedName>
        <fullName evidence="2">CSD domain-containing protein</fullName>
    </recommendedName>
</protein>
<proteinExistence type="predicted"/>
<dbReference type="SUPFAM" id="SSF50249">
    <property type="entry name" value="Nucleic acid-binding proteins"/>
    <property type="match status" value="1"/>
</dbReference>
<accession>A0A3B1C2T2</accession>
<dbReference type="AlphaFoldDB" id="A0A3B1C2T2"/>
<reference evidence="3" key="1">
    <citation type="submission" date="2018-06" db="EMBL/GenBank/DDBJ databases">
        <authorList>
            <person name="Zhirakovskaya E."/>
        </authorList>
    </citation>
    <scope>NUCLEOTIDE SEQUENCE</scope>
</reference>
<dbReference type="PROSITE" id="PS51857">
    <property type="entry name" value="CSD_2"/>
    <property type="match status" value="1"/>
</dbReference>
<evidence type="ECO:0000256" key="1">
    <source>
        <dbReference type="SAM" id="MobiDB-lite"/>
    </source>
</evidence>
<dbReference type="Gene3D" id="2.40.50.140">
    <property type="entry name" value="Nucleic acid-binding proteins"/>
    <property type="match status" value="1"/>
</dbReference>
<feature type="region of interest" description="Disordered" evidence="1">
    <location>
        <begin position="262"/>
        <end position="281"/>
    </location>
</feature>
<dbReference type="InterPro" id="IPR012340">
    <property type="entry name" value="NA-bd_OB-fold"/>
</dbReference>
<dbReference type="EMBL" id="UOGE01000034">
    <property type="protein sequence ID" value="VAX18324.1"/>
    <property type="molecule type" value="Genomic_DNA"/>
</dbReference>
<sequence length="355" mass="41065">MIKLMVFIDGTWLYSNLRHLAKESNQPGFYIDYGLFPIALKNELEKKGALPQLDLVRTFLFGSYPVNYDVMDEDRAQRRKDFFSMLREDYHYEVEAFPIDYQRRRILHDDRSCEDSFTPKEKCVDIALATSILYHAAIADSFDIALAVVGDKDYFPLLQKTREVGKRVAVASIRQSCAKMYSDRSDEKRLKDYHIIWLNDMIDQITLKQQEALLECKSPLHAGEQGVLSTVRLKVGQPFYCDDCRAQFAEQKAEQMREYTSAGLESHQEEGRWEESYEPDETEYEGKIENLKPDRGFGFIKRQDGSSYFFHLSHLQNAEWAALEAGQGARFTVMKEPHGDKAGSVGRVWLVESDE</sequence>
<dbReference type="Gene3D" id="3.40.50.1010">
    <property type="entry name" value="5'-nuclease"/>
    <property type="match status" value="1"/>
</dbReference>
<dbReference type="InterPro" id="IPR021139">
    <property type="entry name" value="NYN"/>
</dbReference>
<organism evidence="3">
    <name type="scientific">hydrothermal vent metagenome</name>
    <dbReference type="NCBI Taxonomy" id="652676"/>
    <lineage>
        <taxon>unclassified sequences</taxon>
        <taxon>metagenomes</taxon>
        <taxon>ecological metagenomes</taxon>
    </lineage>
</organism>
<evidence type="ECO:0000313" key="3">
    <source>
        <dbReference type="EMBL" id="VAX18324.1"/>
    </source>
</evidence>
<dbReference type="InterPro" id="IPR002059">
    <property type="entry name" value="CSP_DNA-bd"/>
</dbReference>
<dbReference type="Pfam" id="PF01936">
    <property type="entry name" value="NYN"/>
    <property type="match status" value="1"/>
</dbReference>
<dbReference type="GO" id="GO:0003676">
    <property type="term" value="F:nucleic acid binding"/>
    <property type="evidence" value="ECO:0007669"/>
    <property type="project" value="InterPro"/>
</dbReference>
<dbReference type="Pfam" id="PF00313">
    <property type="entry name" value="CSD"/>
    <property type="match status" value="1"/>
</dbReference>
<feature type="domain" description="CSD" evidence="2">
    <location>
        <begin position="283"/>
        <end position="350"/>
    </location>
</feature>
<evidence type="ECO:0000259" key="2">
    <source>
        <dbReference type="PROSITE" id="PS51857"/>
    </source>
</evidence>
<dbReference type="GO" id="GO:0004540">
    <property type="term" value="F:RNA nuclease activity"/>
    <property type="evidence" value="ECO:0007669"/>
    <property type="project" value="InterPro"/>
</dbReference>
<feature type="compositionally biased region" description="Basic and acidic residues" evidence="1">
    <location>
        <begin position="266"/>
        <end position="275"/>
    </location>
</feature>
<gene>
    <name evidence="3" type="ORF">MNBD_NITROSPINAE02-1069</name>
</gene>
<name>A0A3B1C2T2_9ZZZZ</name>